<organism evidence="2">
    <name type="scientific">Dendroctonus ponderosae</name>
    <name type="common">Mountain pine beetle</name>
    <dbReference type="NCBI Taxonomy" id="77166"/>
    <lineage>
        <taxon>Eukaryota</taxon>
        <taxon>Metazoa</taxon>
        <taxon>Ecdysozoa</taxon>
        <taxon>Arthropoda</taxon>
        <taxon>Hexapoda</taxon>
        <taxon>Insecta</taxon>
        <taxon>Pterygota</taxon>
        <taxon>Neoptera</taxon>
        <taxon>Endopterygota</taxon>
        <taxon>Coleoptera</taxon>
        <taxon>Polyphaga</taxon>
        <taxon>Cucujiformia</taxon>
        <taxon>Curculionidae</taxon>
        <taxon>Scolytinae</taxon>
        <taxon>Dendroctonus</taxon>
    </lineage>
</organism>
<dbReference type="EMBL" id="KB741077">
    <property type="protein sequence ID" value="ENN74269.1"/>
    <property type="molecule type" value="Genomic_DNA"/>
</dbReference>
<reference evidence="2 4" key="1">
    <citation type="journal article" date="2013" name="Genome Biol.">
        <title>Draft genome of the mountain pine beetle, Dendroctonus ponderosae Hopkins, a major forest pest.</title>
        <authorList>
            <person name="Keeling C.I."/>
            <person name="Yuen M.M."/>
            <person name="Liao N.Y."/>
            <person name="Docking T.R."/>
            <person name="Chan S.K."/>
            <person name="Taylor G.A."/>
            <person name="Palmquist D.L."/>
            <person name="Jackman S.D."/>
            <person name="Nguyen A."/>
            <person name="Li M."/>
            <person name="Henderson H."/>
            <person name="Janes J.K."/>
            <person name="Zhao Y."/>
            <person name="Pandoh P."/>
            <person name="Moore R."/>
            <person name="Sperling F.A."/>
            <person name="Huber D.P."/>
            <person name="Birol I."/>
            <person name="Jones S.J."/>
            <person name="Bohlmann J."/>
        </authorList>
    </citation>
    <scope>NUCLEOTIDE SEQUENCE</scope>
</reference>
<dbReference type="Proteomes" id="UP000030742">
    <property type="component" value="Unassembled WGS sequence"/>
</dbReference>
<dbReference type="AlphaFoldDB" id="N6T2B4"/>
<protein>
    <submittedName>
        <fullName evidence="2">Uncharacterized protein</fullName>
    </submittedName>
</protein>
<evidence type="ECO:0000313" key="2">
    <source>
        <dbReference type="EMBL" id="ENN74269.1"/>
    </source>
</evidence>
<feature type="non-terminal residue" evidence="2">
    <location>
        <position position="1"/>
    </location>
</feature>
<dbReference type="HOGENOM" id="CLU_2815077_0_0_1"/>
<feature type="region of interest" description="Disordered" evidence="1">
    <location>
        <begin position="1"/>
        <end position="22"/>
    </location>
</feature>
<accession>N6T2B4</accession>
<name>N6T2B4_DENPD</name>
<dbReference type="EMBL" id="KB631792">
    <property type="protein sequence ID" value="ERL86103.1"/>
    <property type="molecule type" value="Genomic_DNA"/>
</dbReference>
<evidence type="ECO:0000313" key="3">
    <source>
        <dbReference type="EMBL" id="ERL86103.1"/>
    </source>
</evidence>
<proteinExistence type="predicted"/>
<gene>
    <name evidence="3" type="ORF">D910_03517</name>
    <name evidence="2" type="ORF">YQE_09241</name>
</gene>
<evidence type="ECO:0000256" key="1">
    <source>
        <dbReference type="SAM" id="MobiDB-lite"/>
    </source>
</evidence>
<evidence type="ECO:0000313" key="4">
    <source>
        <dbReference type="Proteomes" id="UP000030742"/>
    </source>
</evidence>
<sequence length="67" mass="7196">MLATRKAKNTVPADSNRMDDSADMVDTTTTASAHASFILAPTKSRSIVPVLSNWHALNCNVTGLNCY</sequence>